<protein>
    <recommendedName>
        <fullName evidence="3">F-box domain-containing protein</fullName>
    </recommendedName>
</protein>
<dbReference type="RefSeq" id="XP_007867176.1">
    <property type="nucleotide sequence ID" value="XM_007868985.1"/>
</dbReference>
<dbReference type="EMBL" id="KB469304">
    <property type="protein sequence ID" value="EPQ54021.1"/>
    <property type="molecule type" value="Genomic_DNA"/>
</dbReference>
<reference evidence="1 2" key="1">
    <citation type="journal article" date="2012" name="Science">
        <title>The Paleozoic origin of enzymatic lignin decomposition reconstructed from 31 fungal genomes.</title>
        <authorList>
            <person name="Floudas D."/>
            <person name="Binder M."/>
            <person name="Riley R."/>
            <person name="Barry K."/>
            <person name="Blanchette R.A."/>
            <person name="Henrissat B."/>
            <person name="Martinez A.T."/>
            <person name="Otillar R."/>
            <person name="Spatafora J.W."/>
            <person name="Yadav J.S."/>
            <person name="Aerts A."/>
            <person name="Benoit I."/>
            <person name="Boyd A."/>
            <person name="Carlson A."/>
            <person name="Copeland A."/>
            <person name="Coutinho P.M."/>
            <person name="de Vries R.P."/>
            <person name="Ferreira P."/>
            <person name="Findley K."/>
            <person name="Foster B."/>
            <person name="Gaskell J."/>
            <person name="Glotzer D."/>
            <person name="Gorecki P."/>
            <person name="Heitman J."/>
            <person name="Hesse C."/>
            <person name="Hori C."/>
            <person name="Igarashi K."/>
            <person name="Jurgens J.A."/>
            <person name="Kallen N."/>
            <person name="Kersten P."/>
            <person name="Kohler A."/>
            <person name="Kuees U."/>
            <person name="Kumar T.K.A."/>
            <person name="Kuo A."/>
            <person name="LaButti K."/>
            <person name="Larrondo L.F."/>
            <person name="Lindquist E."/>
            <person name="Ling A."/>
            <person name="Lombard V."/>
            <person name="Lucas S."/>
            <person name="Lundell T."/>
            <person name="Martin R."/>
            <person name="McLaughlin D.J."/>
            <person name="Morgenstern I."/>
            <person name="Morin E."/>
            <person name="Murat C."/>
            <person name="Nagy L.G."/>
            <person name="Nolan M."/>
            <person name="Ohm R.A."/>
            <person name="Patyshakuliyeva A."/>
            <person name="Rokas A."/>
            <person name="Ruiz-Duenas F.J."/>
            <person name="Sabat G."/>
            <person name="Salamov A."/>
            <person name="Samejima M."/>
            <person name="Schmutz J."/>
            <person name="Slot J.C."/>
            <person name="St John F."/>
            <person name="Stenlid J."/>
            <person name="Sun H."/>
            <person name="Sun S."/>
            <person name="Syed K."/>
            <person name="Tsang A."/>
            <person name="Wiebenga A."/>
            <person name="Young D."/>
            <person name="Pisabarro A."/>
            <person name="Eastwood D.C."/>
            <person name="Martin F."/>
            <person name="Cullen D."/>
            <person name="Grigoriev I.V."/>
            <person name="Hibbett D.S."/>
        </authorList>
    </citation>
    <scope>NUCLEOTIDE SEQUENCE [LARGE SCALE GENOMIC DNA]</scope>
    <source>
        <strain evidence="1 2">ATCC 11539</strain>
    </source>
</reference>
<dbReference type="eggNOG" id="ENOG502SYT5">
    <property type="taxonomic scope" value="Eukaryota"/>
</dbReference>
<organism evidence="1 2">
    <name type="scientific">Gloeophyllum trabeum (strain ATCC 11539 / FP-39264 / Madison 617)</name>
    <name type="common">Brown rot fungus</name>
    <dbReference type="NCBI Taxonomy" id="670483"/>
    <lineage>
        <taxon>Eukaryota</taxon>
        <taxon>Fungi</taxon>
        <taxon>Dikarya</taxon>
        <taxon>Basidiomycota</taxon>
        <taxon>Agaricomycotina</taxon>
        <taxon>Agaricomycetes</taxon>
        <taxon>Gloeophyllales</taxon>
        <taxon>Gloeophyllaceae</taxon>
        <taxon>Gloeophyllum</taxon>
    </lineage>
</organism>
<proteinExistence type="predicted"/>
<dbReference type="OMA" id="WEIARIT"/>
<dbReference type="STRING" id="670483.S7Q1Y6"/>
<evidence type="ECO:0008006" key="3">
    <source>
        <dbReference type="Google" id="ProtNLM"/>
    </source>
</evidence>
<sequence length="115" mass="13170">LHSNSPPSELEREAVRASLEKQNERLKEMETSILIPEKGLQEKCTARDLLREKIHRQRSVLSPLRVIPAELLSEIFVHCLPEDVFIPCRASSAPLVLTQVCQFWTEVALSSPRLW</sequence>
<accession>S7Q1Y6</accession>
<evidence type="ECO:0000313" key="2">
    <source>
        <dbReference type="Proteomes" id="UP000030669"/>
    </source>
</evidence>
<dbReference type="AlphaFoldDB" id="S7Q1Y6"/>
<name>S7Q1Y6_GLOTA</name>
<dbReference type="HOGENOM" id="CLU_018544_3_2_1"/>
<dbReference type="Proteomes" id="UP000030669">
    <property type="component" value="Unassembled WGS sequence"/>
</dbReference>
<evidence type="ECO:0000313" key="1">
    <source>
        <dbReference type="EMBL" id="EPQ54021.1"/>
    </source>
</evidence>
<dbReference type="GeneID" id="19305151"/>
<feature type="non-terminal residue" evidence="1">
    <location>
        <position position="115"/>
    </location>
</feature>
<keyword evidence="2" id="KW-1185">Reference proteome</keyword>
<dbReference type="KEGG" id="gtr:GLOTRDRAFT_24996"/>
<gene>
    <name evidence="1" type="ORF">GLOTRDRAFT_24996</name>
</gene>
<feature type="non-terminal residue" evidence="1">
    <location>
        <position position="1"/>
    </location>
</feature>
<dbReference type="OrthoDB" id="2269034at2759"/>